<feature type="domain" description="HTH cro/C1-type" evidence="1">
    <location>
        <begin position="30"/>
        <end position="76"/>
    </location>
</feature>
<dbReference type="SUPFAM" id="SSF47413">
    <property type="entry name" value="lambda repressor-like DNA-binding domains"/>
    <property type="match status" value="1"/>
</dbReference>
<dbReference type="CDD" id="cd00093">
    <property type="entry name" value="HTH_XRE"/>
    <property type="match status" value="1"/>
</dbReference>
<organism evidence="2 3">
    <name type="scientific">Rhodococcoides kyotonense</name>
    <dbReference type="NCBI Taxonomy" id="398843"/>
    <lineage>
        <taxon>Bacteria</taxon>
        <taxon>Bacillati</taxon>
        <taxon>Actinomycetota</taxon>
        <taxon>Actinomycetes</taxon>
        <taxon>Mycobacteriales</taxon>
        <taxon>Nocardiaceae</taxon>
        <taxon>Rhodococcoides</taxon>
    </lineage>
</organism>
<evidence type="ECO:0000313" key="2">
    <source>
        <dbReference type="EMBL" id="SNT50221.1"/>
    </source>
</evidence>
<dbReference type="InterPro" id="IPR010982">
    <property type="entry name" value="Lambda_DNA-bd_dom_sf"/>
</dbReference>
<sequence length="145" mass="15685">MIIPGMETADATELLGVDLARAQNELVRQLRNRRVELGLSGSQVAARMNVDASVVSRFEQGGTNATLATIRRYAKAVEAMVTYDVCSRTEHRKRTVGARADAFMATWTAAESPEPDSRATTPVPSATVLRRQFSAHSFSTAVSTA</sequence>
<evidence type="ECO:0000313" key="3">
    <source>
        <dbReference type="Proteomes" id="UP000198327"/>
    </source>
</evidence>
<protein>
    <submittedName>
        <fullName evidence="2">Helix-turn-helix domain-containing protein</fullName>
    </submittedName>
</protein>
<proteinExistence type="predicted"/>
<dbReference type="Pfam" id="PF13560">
    <property type="entry name" value="HTH_31"/>
    <property type="match status" value="1"/>
</dbReference>
<dbReference type="AlphaFoldDB" id="A0A239N5K8"/>
<evidence type="ECO:0000259" key="1">
    <source>
        <dbReference type="PROSITE" id="PS50943"/>
    </source>
</evidence>
<dbReference type="Gene3D" id="1.10.260.40">
    <property type="entry name" value="lambda repressor-like DNA-binding domains"/>
    <property type="match status" value="1"/>
</dbReference>
<dbReference type="GO" id="GO:0003677">
    <property type="term" value="F:DNA binding"/>
    <property type="evidence" value="ECO:0007669"/>
    <property type="project" value="InterPro"/>
</dbReference>
<name>A0A239N5K8_9NOCA</name>
<dbReference type="PROSITE" id="PS50943">
    <property type="entry name" value="HTH_CROC1"/>
    <property type="match status" value="1"/>
</dbReference>
<accession>A0A239N5K8</accession>
<dbReference type="SMART" id="SM00530">
    <property type="entry name" value="HTH_XRE"/>
    <property type="match status" value="1"/>
</dbReference>
<reference evidence="3" key="1">
    <citation type="submission" date="2017-06" db="EMBL/GenBank/DDBJ databases">
        <authorList>
            <person name="Varghese N."/>
            <person name="Submissions S."/>
        </authorList>
    </citation>
    <scope>NUCLEOTIDE SEQUENCE [LARGE SCALE GENOMIC DNA]</scope>
    <source>
        <strain evidence="3">JCM 23211</strain>
    </source>
</reference>
<keyword evidence="3" id="KW-1185">Reference proteome</keyword>
<dbReference type="Proteomes" id="UP000198327">
    <property type="component" value="Unassembled WGS sequence"/>
</dbReference>
<gene>
    <name evidence="2" type="ORF">SAMN05421642_13015</name>
</gene>
<dbReference type="InterPro" id="IPR001387">
    <property type="entry name" value="Cro/C1-type_HTH"/>
</dbReference>
<dbReference type="EMBL" id="FZOW01000030">
    <property type="protein sequence ID" value="SNT50221.1"/>
    <property type="molecule type" value="Genomic_DNA"/>
</dbReference>